<evidence type="ECO:0000313" key="6">
    <source>
        <dbReference type="EMBL" id="MDQ0535546.1"/>
    </source>
</evidence>
<dbReference type="RefSeq" id="WP_209986132.1">
    <property type="nucleotide sequence ID" value="NZ_JAGINO010000018.1"/>
</dbReference>
<dbReference type="Gene3D" id="3.30.450.20">
    <property type="entry name" value="PAS domain"/>
    <property type="match status" value="1"/>
</dbReference>
<protein>
    <submittedName>
        <fullName evidence="6">Diguanylate cyclase (GGDEF)-like protein/PAS domain S-box-containing protein</fullName>
    </submittedName>
</protein>
<reference evidence="6 7" key="1">
    <citation type="submission" date="2023-07" db="EMBL/GenBank/DDBJ databases">
        <title>Genomic Encyclopedia of Type Strains, Phase IV (KMG-IV): sequencing the most valuable type-strain genomes for metagenomic binning, comparative biology and taxonomic classification.</title>
        <authorList>
            <person name="Goeker M."/>
        </authorList>
    </citation>
    <scope>NUCLEOTIDE SEQUENCE [LARGE SCALE GENOMIC DNA]</scope>
    <source>
        <strain evidence="6 7">DSM 19922</strain>
    </source>
</reference>
<dbReference type="InterPro" id="IPR000014">
    <property type="entry name" value="PAS"/>
</dbReference>
<accession>A0ABU0MR01</accession>
<proteinExistence type="predicted"/>
<dbReference type="InterPro" id="IPR035965">
    <property type="entry name" value="PAS-like_dom_sf"/>
</dbReference>
<dbReference type="PROSITE" id="PS50112">
    <property type="entry name" value="PAS"/>
    <property type="match status" value="1"/>
</dbReference>
<feature type="domain" description="PAS" evidence="2">
    <location>
        <begin position="213"/>
        <end position="249"/>
    </location>
</feature>
<dbReference type="Proteomes" id="UP001244552">
    <property type="component" value="Unassembled WGS sequence"/>
</dbReference>
<dbReference type="PROSITE" id="PS50883">
    <property type="entry name" value="EAL"/>
    <property type="match status" value="1"/>
</dbReference>
<dbReference type="InterPro" id="IPR001633">
    <property type="entry name" value="EAL_dom"/>
</dbReference>
<evidence type="ECO:0000313" key="7">
    <source>
        <dbReference type="Proteomes" id="UP001244552"/>
    </source>
</evidence>
<dbReference type="SUPFAM" id="SSF158472">
    <property type="entry name" value="HAMP domain-like"/>
    <property type="match status" value="1"/>
</dbReference>
<dbReference type="CDD" id="cd01948">
    <property type="entry name" value="EAL"/>
    <property type="match status" value="1"/>
</dbReference>
<dbReference type="Pfam" id="PF00563">
    <property type="entry name" value="EAL"/>
    <property type="match status" value="1"/>
</dbReference>
<dbReference type="Pfam" id="PF00672">
    <property type="entry name" value="HAMP"/>
    <property type="match status" value="1"/>
</dbReference>
<dbReference type="Gene3D" id="3.20.20.450">
    <property type="entry name" value="EAL domain"/>
    <property type="match status" value="1"/>
</dbReference>
<dbReference type="SMART" id="SM00052">
    <property type="entry name" value="EAL"/>
    <property type="match status" value="1"/>
</dbReference>
<evidence type="ECO:0000259" key="2">
    <source>
        <dbReference type="PROSITE" id="PS50112"/>
    </source>
</evidence>
<sequence length="810" mass="86895">MTLRRKIRWLTWIGLIGCLMAAIPALYLLRQGMIAERTQMAAALVDGALGILADLDRSVASGEITGEEARDRARLALRALSGGPIRLAVHAEGGIPPAWPGPDRAVTVQGRFEPWGWMIGAAGGIGDLDREFLVEASGFLLFLGVLLVLSWPVSRFLSQHVVGPLEGLAARVRLLTEGGTDIDIPGCERRDEFGAMARAMELFRRAAIALIERDERLAGIMNNVSEAILLVDPHGRIEEHNPAAEALFGVPAGALDRQALSGLFIVSDRPRVDALLAGLAGQAASEAEDGRQPVRIAALGIERQGDGAPERIDASLTISPLVVQGRRGFVCALADVTERLRHERELTRLATRDRLTGLPNRAMVESMLEAAVDGSRRHGRRFAVLCLDLSRFKLITDTLGHQAGDALLQEVARRIVAAVGAAVGDAAGVAGAAGKDAGAADLVGRIGADDFAVVLEEIADAADAAAVAVRILDAFDAPVTLSGCEHYVRPAVGIAVYPDHLAASDAAADAAGDAGSPLVLLRAAETALYAAKRMGGRRHAFFRPELAEQARRHLALDGDLRAALALKQFRLHYQPKVSLIDFSLEGFEALLRWEAVGKGMIPPGEFIPVAEETGFIVPLGDWVLDEACRQMREWLDAGMAPVPVAVNISPKHLRNRSAEDFRRIIDRHDLPPGLIELEITEGAVMQDLDHALTVLAALKAMGIRVAVDDFGTGHSSLSYLKRLPVTTLKIDRSFINGVPQEREDAGIVSTIIAMADMLGLHVVAEGVEKTEQANFLRHHNCNQVQGWLTGRPMPADAASGLLKERLREPA</sequence>
<keyword evidence="7" id="KW-1185">Reference proteome</keyword>
<dbReference type="Pfam" id="PF00990">
    <property type="entry name" value="GGDEF"/>
    <property type="match status" value="1"/>
</dbReference>
<dbReference type="CDD" id="cd01949">
    <property type="entry name" value="GGDEF"/>
    <property type="match status" value="1"/>
</dbReference>
<keyword evidence="1" id="KW-0472">Membrane</keyword>
<dbReference type="PANTHER" id="PTHR44757">
    <property type="entry name" value="DIGUANYLATE CYCLASE DGCP"/>
    <property type="match status" value="1"/>
</dbReference>
<dbReference type="SMART" id="SM00267">
    <property type="entry name" value="GGDEF"/>
    <property type="match status" value="1"/>
</dbReference>
<dbReference type="Gene3D" id="3.30.70.270">
    <property type="match status" value="1"/>
</dbReference>
<dbReference type="SUPFAM" id="SSF141868">
    <property type="entry name" value="EAL domain-like"/>
    <property type="match status" value="1"/>
</dbReference>
<dbReference type="PROSITE" id="PS50885">
    <property type="entry name" value="HAMP"/>
    <property type="match status" value="1"/>
</dbReference>
<feature type="domain" description="GGDEF" evidence="5">
    <location>
        <begin position="380"/>
        <end position="544"/>
    </location>
</feature>
<dbReference type="InterPro" id="IPR003660">
    <property type="entry name" value="HAMP_dom"/>
</dbReference>
<evidence type="ECO:0000256" key="1">
    <source>
        <dbReference type="SAM" id="Phobius"/>
    </source>
</evidence>
<dbReference type="Pfam" id="PF13188">
    <property type="entry name" value="PAS_8"/>
    <property type="match status" value="1"/>
</dbReference>
<organism evidence="6 7">
    <name type="scientific">Azospirillum picis</name>
    <dbReference type="NCBI Taxonomy" id="488438"/>
    <lineage>
        <taxon>Bacteria</taxon>
        <taxon>Pseudomonadati</taxon>
        <taxon>Pseudomonadota</taxon>
        <taxon>Alphaproteobacteria</taxon>
        <taxon>Rhodospirillales</taxon>
        <taxon>Azospirillaceae</taxon>
        <taxon>Azospirillum</taxon>
    </lineage>
</organism>
<dbReference type="SMART" id="SM00091">
    <property type="entry name" value="PAS"/>
    <property type="match status" value="1"/>
</dbReference>
<dbReference type="PROSITE" id="PS50887">
    <property type="entry name" value="GGDEF"/>
    <property type="match status" value="1"/>
</dbReference>
<dbReference type="PANTHER" id="PTHR44757:SF2">
    <property type="entry name" value="BIOFILM ARCHITECTURE MAINTENANCE PROTEIN MBAA"/>
    <property type="match status" value="1"/>
</dbReference>
<dbReference type="InterPro" id="IPR043128">
    <property type="entry name" value="Rev_trsase/Diguanyl_cyclase"/>
</dbReference>
<dbReference type="CDD" id="cd00130">
    <property type="entry name" value="PAS"/>
    <property type="match status" value="1"/>
</dbReference>
<dbReference type="Gene3D" id="6.10.340.10">
    <property type="match status" value="1"/>
</dbReference>
<name>A0ABU0MR01_9PROT</name>
<evidence type="ECO:0000259" key="3">
    <source>
        <dbReference type="PROSITE" id="PS50883"/>
    </source>
</evidence>
<evidence type="ECO:0000259" key="5">
    <source>
        <dbReference type="PROSITE" id="PS50887"/>
    </source>
</evidence>
<feature type="transmembrane region" description="Helical" evidence="1">
    <location>
        <begin position="12"/>
        <end position="29"/>
    </location>
</feature>
<dbReference type="InterPro" id="IPR052155">
    <property type="entry name" value="Biofilm_reg_signaling"/>
</dbReference>
<keyword evidence="1" id="KW-1133">Transmembrane helix</keyword>
<keyword evidence="1" id="KW-0812">Transmembrane</keyword>
<dbReference type="InterPro" id="IPR000160">
    <property type="entry name" value="GGDEF_dom"/>
</dbReference>
<dbReference type="InterPro" id="IPR029787">
    <property type="entry name" value="Nucleotide_cyclase"/>
</dbReference>
<dbReference type="SUPFAM" id="SSF55785">
    <property type="entry name" value="PYP-like sensor domain (PAS domain)"/>
    <property type="match status" value="1"/>
</dbReference>
<gene>
    <name evidence="6" type="ORF">QO018_004428</name>
</gene>
<feature type="domain" description="HAMP" evidence="4">
    <location>
        <begin position="159"/>
        <end position="212"/>
    </location>
</feature>
<dbReference type="EMBL" id="JAUSVU010000018">
    <property type="protein sequence ID" value="MDQ0535546.1"/>
    <property type="molecule type" value="Genomic_DNA"/>
</dbReference>
<dbReference type="NCBIfam" id="TIGR00229">
    <property type="entry name" value="sensory_box"/>
    <property type="match status" value="1"/>
</dbReference>
<evidence type="ECO:0000259" key="4">
    <source>
        <dbReference type="PROSITE" id="PS50885"/>
    </source>
</evidence>
<dbReference type="InterPro" id="IPR035919">
    <property type="entry name" value="EAL_sf"/>
</dbReference>
<comment type="caution">
    <text evidence="6">The sequence shown here is derived from an EMBL/GenBank/DDBJ whole genome shotgun (WGS) entry which is preliminary data.</text>
</comment>
<feature type="domain" description="EAL" evidence="3">
    <location>
        <begin position="553"/>
        <end position="806"/>
    </location>
</feature>
<dbReference type="SUPFAM" id="SSF55073">
    <property type="entry name" value="Nucleotide cyclase"/>
    <property type="match status" value="1"/>
</dbReference>
<dbReference type="NCBIfam" id="TIGR00254">
    <property type="entry name" value="GGDEF"/>
    <property type="match status" value="1"/>
</dbReference>